<dbReference type="EMBL" id="GISG01041675">
    <property type="protein sequence ID" value="MBA4623070.1"/>
    <property type="molecule type" value="Transcribed_RNA"/>
</dbReference>
<sequence>MSLANLNPAWLPRDNNCGSCQASNNFINNTSSSHPSSLRESPINLLEQWSTSTNYHQEQVVPIHAENNGAYSSNSVSTMLSQPMPVCEWVKQDDLCEISHDEPMVEGLLNQDIYVMLNSG</sequence>
<proteinExistence type="predicted"/>
<dbReference type="AlphaFoldDB" id="A0A7C8YPY2"/>
<organism evidence="1">
    <name type="scientific">Opuntia streptacantha</name>
    <name type="common">Prickly pear cactus</name>
    <name type="synonym">Opuntia cardona</name>
    <dbReference type="NCBI Taxonomy" id="393608"/>
    <lineage>
        <taxon>Eukaryota</taxon>
        <taxon>Viridiplantae</taxon>
        <taxon>Streptophyta</taxon>
        <taxon>Embryophyta</taxon>
        <taxon>Tracheophyta</taxon>
        <taxon>Spermatophyta</taxon>
        <taxon>Magnoliopsida</taxon>
        <taxon>eudicotyledons</taxon>
        <taxon>Gunneridae</taxon>
        <taxon>Pentapetalae</taxon>
        <taxon>Caryophyllales</taxon>
        <taxon>Cactineae</taxon>
        <taxon>Cactaceae</taxon>
        <taxon>Opuntioideae</taxon>
        <taxon>Opuntia</taxon>
    </lineage>
</organism>
<name>A0A7C8YPY2_OPUST</name>
<accession>A0A7C8YPY2</accession>
<reference evidence="1" key="1">
    <citation type="journal article" date="2013" name="J. Plant Res.">
        <title>Effect of fungi and light on seed germination of three Opuntia species from semiarid lands of central Mexico.</title>
        <authorList>
            <person name="Delgado-Sanchez P."/>
            <person name="Jimenez-Bremont J.F."/>
            <person name="Guerrero-Gonzalez Mde L."/>
            <person name="Flores J."/>
        </authorList>
    </citation>
    <scope>NUCLEOTIDE SEQUENCE</scope>
    <source>
        <tissue evidence="1">Cladode</tissue>
    </source>
</reference>
<protein>
    <submittedName>
        <fullName evidence="1">Uncharacterized protein</fullName>
    </submittedName>
</protein>
<reference evidence="1" key="2">
    <citation type="submission" date="2020-07" db="EMBL/GenBank/DDBJ databases">
        <authorList>
            <person name="Vera ALvarez R."/>
            <person name="Arias-Moreno D.M."/>
            <person name="Jimenez-Jacinto V."/>
            <person name="Jimenez-Bremont J.F."/>
            <person name="Swaminathan K."/>
            <person name="Moose S.P."/>
            <person name="Guerrero-Gonzalez M.L."/>
            <person name="Marino-Ramirez L."/>
            <person name="Landsman D."/>
            <person name="Rodriguez-Kessler M."/>
            <person name="Delgado-Sanchez P."/>
        </authorList>
    </citation>
    <scope>NUCLEOTIDE SEQUENCE</scope>
    <source>
        <tissue evidence="1">Cladode</tissue>
    </source>
</reference>
<evidence type="ECO:0000313" key="1">
    <source>
        <dbReference type="EMBL" id="MBA4623070.1"/>
    </source>
</evidence>